<evidence type="ECO:0000313" key="1">
    <source>
        <dbReference type="EMBL" id="QQP34695.1"/>
    </source>
</evidence>
<keyword evidence="2" id="KW-1185">Reference proteome</keyword>
<evidence type="ECO:0000313" key="2">
    <source>
        <dbReference type="Proteomes" id="UP000595437"/>
    </source>
</evidence>
<reference evidence="2" key="1">
    <citation type="submission" date="2021-01" db="EMBL/GenBank/DDBJ databases">
        <title>Caligus Genome Assembly.</title>
        <authorList>
            <person name="Gallardo-Escarate C."/>
        </authorList>
    </citation>
    <scope>NUCLEOTIDE SEQUENCE [LARGE SCALE GENOMIC DNA]</scope>
</reference>
<dbReference type="OrthoDB" id="8912104at2759"/>
<gene>
    <name evidence="1" type="ORF">FKW44_022669</name>
</gene>
<dbReference type="AlphaFoldDB" id="A0A7T8GNS0"/>
<proteinExistence type="predicted"/>
<dbReference type="SUPFAM" id="SSF53098">
    <property type="entry name" value="Ribonuclease H-like"/>
    <property type="match status" value="1"/>
</dbReference>
<dbReference type="EMBL" id="CP045906">
    <property type="protein sequence ID" value="QQP34695.1"/>
    <property type="molecule type" value="Genomic_DNA"/>
</dbReference>
<dbReference type="InterPro" id="IPR012337">
    <property type="entry name" value="RNaseH-like_sf"/>
</dbReference>
<organism evidence="1 2">
    <name type="scientific">Caligus rogercresseyi</name>
    <name type="common">Sea louse</name>
    <dbReference type="NCBI Taxonomy" id="217165"/>
    <lineage>
        <taxon>Eukaryota</taxon>
        <taxon>Metazoa</taxon>
        <taxon>Ecdysozoa</taxon>
        <taxon>Arthropoda</taxon>
        <taxon>Crustacea</taxon>
        <taxon>Multicrustacea</taxon>
        <taxon>Hexanauplia</taxon>
        <taxon>Copepoda</taxon>
        <taxon>Siphonostomatoida</taxon>
        <taxon>Caligidae</taxon>
        <taxon>Caligus</taxon>
    </lineage>
</organism>
<protein>
    <submittedName>
        <fullName evidence="1">Uncharacterized protein</fullName>
    </submittedName>
</protein>
<dbReference type="Proteomes" id="UP000595437">
    <property type="component" value="Chromosome 17"/>
</dbReference>
<name>A0A7T8GNS0_CALRO</name>
<accession>A0A7T8GNS0</accession>
<sequence length="150" mass="17058">MVELDQEPEEVPLPDEDGELVDPAAVSVADALDNVNQDPNMMEWFFNQNLEIPKHRRCSAHTINLLATRDTAKVANWTTSPRPAFVKTLAKATAMRGILKKKLKTPGATRWNSMFDALKCLLEQVEDPQKFMEFNELLQRIPVRINLNLT</sequence>